<feature type="region of interest" description="Disordered" evidence="1">
    <location>
        <begin position="1"/>
        <end position="36"/>
    </location>
</feature>
<evidence type="ECO:0000313" key="3">
    <source>
        <dbReference type="Proteomes" id="UP000777482"/>
    </source>
</evidence>
<comment type="caution">
    <text evidence="2">The sequence shown here is derived from an EMBL/GenBank/DDBJ whole genome shotgun (WGS) entry which is preliminary data.</text>
</comment>
<reference evidence="2 3" key="1">
    <citation type="submission" date="2020-11" db="EMBL/GenBank/DDBJ databases">
        <title>Kefir isolates.</title>
        <authorList>
            <person name="Marcisauskas S."/>
            <person name="Kim Y."/>
            <person name="Blasche S."/>
        </authorList>
    </citation>
    <scope>NUCLEOTIDE SEQUENCE [LARGE SCALE GENOMIC DNA]</scope>
    <source>
        <strain evidence="2 3">KR</strain>
    </source>
</reference>
<name>A0A9P7B8H5_RHOMI</name>
<dbReference type="AlphaFoldDB" id="A0A9P7B8H5"/>
<dbReference type="Proteomes" id="UP000777482">
    <property type="component" value="Unassembled WGS sequence"/>
</dbReference>
<feature type="compositionally biased region" description="Polar residues" evidence="1">
    <location>
        <begin position="1"/>
        <end position="10"/>
    </location>
</feature>
<feature type="compositionally biased region" description="Polar residues" evidence="1">
    <location>
        <begin position="23"/>
        <end position="36"/>
    </location>
</feature>
<protein>
    <submittedName>
        <fullName evidence="2">Uncharacterized protein</fullName>
    </submittedName>
</protein>
<feature type="compositionally biased region" description="Basic residues" evidence="1">
    <location>
        <begin position="418"/>
        <end position="438"/>
    </location>
</feature>
<sequence>MECPRSSSFSLEDAFPDVRLGNSDPSKNPTQSPATAFQVQTLQVRPRLKWCLRSRDASAASSGRSDPKRSETRLVPLNTDFDVNTNPLEDPIFLQGLRSAGFLQPLDISRKTIQRRFMHALKKEEFHANLEAFLEQHQLKARGHFMVRFRGPATEAHSPFVHIFTTALPATNDSCKVLPDSTTSSSFTTWTPLNSENAIGSSDWACKARRFWPVRVCLEGPEAAPSMPVGTVAPIGGRGRKRRDTFQREVDLDAEIRKREKQEALELLKNTDANSVSLAGSASLKVSTDKLGPASAPAESVQGGVEAQSPSTPTILESVKQLGQSVAANWGPTVNKSIHELREWFAHRQLPSPFTAEVEAEEEERLRRQKQRHREKRRRERERRRRELEEAEALKGPPSGAEEGRRSEEETDAENDRRHHRKEEHRRRHRNHHRKHHKGFQEPA</sequence>
<accession>A0A9P7B8H5</accession>
<feature type="region of interest" description="Disordered" evidence="1">
    <location>
        <begin position="356"/>
        <end position="444"/>
    </location>
</feature>
<gene>
    <name evidence="2" type="ORF">C6P46_005955</name>
</gene>
<evidence type="ECO:0000256" key="1">
    <source>
        <dbReference type="SAM" id="MobiDB-lite"/>
    </source>
</evidence>
<proteinExistence type="predicted"/>
<organism evidence="2 3">
    <name type="scientific">Rhodotorula mucilaginosa</name>
    <name type="common">Yeast</name>
    <name type="synonym">Rhodotorula rubra</name>
    <dbReference type="NCBI Taxonomy" id="5537"/>
    <lineage>
        <taxon>Eukaryota</taxon>
        <taxon>Fungi</taxon>
        <taxon>Dikarya</taxon>
        <taxon>Basidiomycota</taxon>
        <taxon>Pucciniomycotina</taxon>
        <taxon>Microbotryomycetes</taxon>
        <taxon>Sporidiobolales</taxon>
        <taxon>Sporidiobolaceae</taxon>
        <taxon>Rhodotorula</taxon>
    </lineage>
</organism>
<feature type="region of interest" description="Disordered" evidence="1">
    <location>
        <begin position="288"/>
        <end position="310"/>
    </location>
</feature>
<evidence type="ECO:0000313" key="2">
    <source>
        <dbReference type="EMBL" id="KAG0665861.1"/>
    </source>
</evidence>
<keyword evidence="3" id="KW-1185">Reference proteome</keyword>
<dbReference type="OrthoDB" id="2528451at2759"/>
<feature type="compositionally biased region" description="Basic residues" evidence="1">
    <location>
        <begin position="367"/>
        <end position="384"/>
    </location>
</feature>
<dbReference type="EMBL" id="PUHQ01000007">
    <property type="protein sequence ID" value="KAG0665861.1"/>
    <property type="molecule type" value="Genomic_DNA"/>
</dbReference>